<reference evidence="11 12" key="1">
    <citation type="submission" date="2019-07" db="EMBL/GenBank/DDBJ databases">
        <authorList>
            <person name="Kim J."/>
        </authorList>
    </citation>
    <scope>NUCLEOTIDE SEQUENCE [LARGE SCALE GENOMIC DNA]</scope>
    <source>
        <strain evidence="11 12">JC52</strain>
    </source>
</reference>
<comment type="catalytic activity">
    <reaction evidence="8">
        <text>L-aspartate + L-glutamine + ATP + H2O = L-asparagine + L-glutamate + AMP + diphosphate + H(+)</text>
        <dbReference type="Rhea" id="RHEA:12228"/>
        <dbReference type="ChEBI" id="CHEBI:15377"/>
        <dbReference type="ChEBI" id="CHEBI:15378"/>
        <dbReference type="ChEBI" id="CHEBI:29985"/>
        <dbReference type="ChEBI" id="CHEBI:29991"/>
        <dbReference type="ChEBI" id="CHEBI:30616"/>
        <dbReference type="ChEBI" id="CHEBI:33019"/>
        <dbReference type="ChEBI" id="CHEBI:58048"/>
        <dbReference type="ChEBI" id="CHEBI:58359"/>
        <dbReference type="ChEBI" id="CHEBI:456215"/>
        <dbReference type="EC" id="6.3.5.4"/>
    </reaction>
</comment>
<keyword evidence="5 9" id="KW-0067">ATP-binding</keyword>
<dbReference type="InterPro" id="IPR001962">
    <property type="entry name" value="Asn_synthase"/>
</dbReference>
<sequence>MSAIVGIFHMNNEPVTNEHSMNIMAALQKYPADDVQVWRKDNIFLGCHAQWITPESINEPLPYYDSLRQLAITADAIIDNRDELFELLNIERDRRQGMKDSQLILQAYVKWGEDAPKFLVGDFAFMIWDERKQLLFGARDFTGTRTLYYFHDRYRFTFCTTIEPILSLPYVKKQLNELWLAEYLAILGTIDTVDATTTPYHNINLLPPSHSISIMANKINIKRYVSISFGSQLKLKSDGEYVEAFKDVFQKAVTSKLRTHKKVGSYLSGGLDSSSVVSFAAKNSLMKNKELHTFSYVPTHDFVDFTPRYLTADERPFIKSTVDYVGGIKDHYLDFQGKSPFTEIDDYIDALEMPYKFFENSFWIKGIYEKAHKHEIGVLLDGGAGNFTISWGSAFDYYSILLKKLQWIRLFKELDSYSRYVGGPRLRMLPDVLRAGFPILNKVFPLGKPFKLPTLINSKFAQRTGVYEKLREHGFSESGWFPRSTIYKERRRIYENIFLWNASHIRASKMSLRHSLWERDPTNDLRVYRFCFSVPEGQYVRNGVDRSLIRRSTVNYLPDKVRLNHSVKGIQSADWVHRMKPHWDTFLEESEMLASDKKFLEYVDGQVIRSALLKVKNGPIPERCSDADYKTLMRSLILYRFLKKFA</sequence>
<dbReference type="Gene3D" id="3.40.50.620">
    <property type="entry name" value="HUPs"/>
    <property type="match status" value="2"/>
</dbReference>
<comment type="caution">
    <text evidence="11">The sequence shown here is derived from an EMBL/GenBank/DDBJ whole genome shotgun (WGS) entry which is preliminary data.</text>
</comment>
<evidence type="ECO:0000256" key="3">
    <source>
        <dbReference type="ARBA" id="ARBA00012737"/>
    </source>
</evidence>
<dbReference type="GO" id="GO:0004066">
    <property type="term" value="F:asparagine synthase (glutamine-hydrolyzing) activity"/>
    <property type="evidence" value="ECO:0007669"/>
    <property type="project" value="UniProtKB-EC"/>
</dbReference>
<dbReference type="EC" id="6.3.5.4" evidence="3"/>
<dbReference type="InterPro" id="IPR051786">
    <property type="entry name" value="ASN_synthetase/amidase"/>
</dbReference>
<comment type="pathway">
    <text evidence="1">Amino-acid biosynthesis; L-asparagine biosynthesis; L-asparagine from L-aspartate (L-Gln route): step 1/1.</text>
</comment>
<evidence type="ECO:0000256" key="7">
    <source>
        <dbReference type="ARBA" id="ARBA00022962"/>
    </source>
</evidence>
<dbReference type="GO" id="GO:0005524">
    <property type="term" value="F:ATP binding"/>
    <property type="evidence" value="ECO:0007669"/>
    <property type="project" value="UniProtKB-KW"/>
</dbReference>
<evidence type="ECO:0000256" key="1">
    <source>
        <dbReference type="ARBA" id="ARBA00005187"/>
    </source>
</evidence>
<dbReference type="PIRSF" id="PIRSF001589">
    <property type="entry name" value="Asn_synthetase_glu-h"/>
    <property type="match status" value="1"/>
</dbReference>
<dbReference type="EMBL" id="VNJI01000054">
    <property type="protein sequence ID" value="TVY05624.1"/>
    <property type="molecule type" value="Genomic_DNA"/>
</dbReference>
<keyword evidence="7" id="KW-0315">Glutamine amidotransferase</keyword>
<dbReference type="InterPro" id="IPR014729">
    <property type="entry name" value="Rossmann-like_a/b/a_fold"/>
</dbReference>
<dbReference type="InterPro" id="IPR017932">
    <property type="entry name" value="GATase_2_dom"/>
</dbReference>
<dbReference type="GO" id="GO:0006529">
    <property type="term" value="P:asparagine biosynthetic process"/>
    <property type="evidence" value="ECO:0007669"/>
    <property type="project" value="UniProtKB-KW"/>
</dbReference>
<feature type="binding site" evidence="9">
    <location>
        <position position="100"/>
    </location>
    <ligand>
        <name>L-glutamine</name>
        <dbReference type="ChEBI" id="CHEBI:58359"/>
    </ligand>
</feature>
<dbReference type="AlphaFoldDB" id="A0A559K0E7"/>
<dbReference type="SUPFAM" id="SSF52402">
    <property type="entry name" value="Adenine nucleotide alpha hydrolases-like"/>
    <property type="match status" value="1"/>
</dbReference>
<dbReference type="Gene3D" id="3.60.20.10">
    <property type="entry name" value="Glutamine Phosphoribosylpyrophosphate, subunit 1, domain 1"/>
    <property type="match status" value="1"/>
</dbReference>
<dbReference type="CDD" id="cd00712">
    <property type="entry name" value="AsnB"/>
    <property type="match status" value="1"/>
</dbReference>
<evidence type="ECO:0000256" key="5">
    <source>
        <dbReference type="ARBA" id="ARBA00022840"/>
    </source>
</evidence>
<dbReference type="InterPro" id="IPR006426">
    <property type="entry name" value="Asn_synth_AEB"/>
</dbReference>
<dbReference type="PROSITE" id="PS51278">
    <property type="entry name" value="GATASE_TYPE_2"/>
    <property type="match status" value="1"/>
</dbReference>
<proteinExistence type="inferred from homology"/>
<evidence type="ECO:0000256" key="4">
    <source>
        <dbReference type="ARBA" id="ARBA00022741"/>
    </source>
</evidence>
<keyword evidence="4 9" id="KW-0547">Nucleotide-binding</keyword>
<name>A0A559K0E7_9BACL</name>
<evidence type="ECO:0000256" key="9">
    <source>
        <dbReference type="PIRSR" id="PIRSR001589-2"/>
    </source>
</evidence>
<dbReference type="InterPro" id="IPR033738">
    <property type="entry name" value="AsnB_N"/>
</dbReference>
<dbReference type="Pfam" id="PF00733">
    <property type="entry name" value="Asn_synthase"/>
    <property type="match status" value="1"/>
</dbReference>
<evidence type="ECO:0000259" key="10">
    <source>
        <dbReference type="PROSITE" id="PS51278"/>
    </source>
</evidence>
<dbReference type="OrthoDB" id="9763290at2"/>
<feature type="domain" description="Glutamine amidotransferase type-2" evidence="10">
    <location>
        <begin position="2"/>
        <end position="217"/>
    </location>
</feature>
<keyword evidence="6" id="KW-0028">Amino-acid biosynthesis</keyword>
<keyword evidence="6" id="KW-0061">Asparagine biosynthesis</keyword>
<gene>
    <name evidence="11" type="ORF">FPZ49_29040</name>
</gene>
<dbReference type="RefSeq" id="WP_144853794.1">
    <property type="nucleotide sequence ID" value="NZ_VNJI01000054.1"/>
</dbReference>
<evidence type="ECO:0000313" key="11">
    <source>
        <dbReference type="EMBL" id="TVY05624.1"/>
    </source>
</evidence>
<protein>
    <recommendedName>
        <fullName evidence="3">asparagine synthase (glutamine-hydrolyzing)</fullName>
        <ecNumber evidence="3">6.3.5.4</ecNumber>
    </recommendedName>
</protein>
<organism evidence="11 12">
    <name type="scientific">Paenibacillus cremeus</name>
    <dbReference type="NCBI Taxonomy" id="2163881"/>
    <lineage>
        <taxon>Bacteria</taxon>
        <taxon>Bacillati</taxon>
        <taxon>Bacillota</taxon>
        <taxon>Bacilli</taxon>
        <taxon>Bacillales</taxon>
        <taxon>Paenibacillaceae</taxon>
        <taxon>Paenibacillus</taxon>
    </lineage>
</organism>
<dbReference type="Proteomes" id="UP000317036">
    <property type="component" value="Unassembled WGS sequence"/>
</dbReference>
<keyword evidence="12" id="KW-1185">Reference proteome</keyword>
<evidence type="ECO:0000256" key="2">
    <source>
        <dbReference type="ARBA" id="ARBA00005752"/>
    </source>
</evidence>
<evidence type="ECO:0000256" key="6">
    <source>
        <dbReference type="ARBA" id="ARBA00022888"/>
    </source>
</evidence>
<dbReference type="SUPFAM" id="SSF56235">
    <property type="entry name" value="N-terminal nucleophile aminohydrolases (Ntn hydrolases)"/>
    <property type="match status" value="1"/>
</dbReference>
<accession>A0A559K0E7</accession>
<comment type="similarity">
    <text evidence="2">Belongs to the asparagine synthetase family.</text>
</comment>
<dbReference type="InterPro" id="IPR029055">
    <property type="entry name" value="Ntn_hydrolases_N"/>
</dbReference>
<dbReference type="Pfam" id="PF13537">
    <property type="entry name" value="GATase_7"/>
    <property type="match status" value="1"/>
</dbReference>
<dbReference type="PANTHER" id="PTHR43284:SF1">
    <property type="entry name" value="ASPARAGINE SYNTHETASE"/>
    <property type="match status" value="1"/>
</dbReference>
<evidence type="ECO:0000313" key="12">
    <source>
        <dbReference type="Proteomes" id="UP000317036"/>
    </source>
</evidence>
<dbReference type="PANTHER" id="PTHR43284">
    <property type="entry name" value="ASPARAGINE SYNTHETASE (GLUTAMINE-HYDROLYZING)"/>
    <property type="match status" value="1"/>
</dbReference>
<evidence type="ECO:0000256" key="8">
    <source>
        <dbReference type="ARBA" id="ARBA00048741"/>
    </source>
</evidence>